<evidence type="ECO:0000259" key="8">
    <source>
        <dbReference type="PROSITE" id="PS51755"/>
    </source>
</evidence>
<dbReference type="CDD" id="cd15831">
    <property type="entry name" value="BTAD"/>
    <property type="match status" value="1"/>
</dbReference>
<dbReference type="EMBL" id="LWCS01000024">
    <property type="protein sequence ID" value="OAN37835.1"/>
    <property type="molecule type" value="Genomic_DNA"/>
</dbReference>
<dbReference type="GO" id="GO:0003677">
    <property type="term" value="F:DNA binding"/>
    <property type="evidence" value="ECO:0007669"/>
    <property type="project" value="UniProtKB-UniRule"/>
</dbReference>
<keyword evidence="3" id="KW-0805">Transcription regulation</keyword>
<dbReference type="Gene3D" id="1.10.10.10">
    <property type="entry name" value="Winged helix-like DNA-binding domain superfamily/Winged helix DNA-binding domain"/>
    <property type="match status" value="1"/>
</dbReference>
<dbReference type="Pfam" id="PF03704">
    <property type="entry name" value="BTAD"/>
    <property type="match status" value="1"/>
</dbReference>
<evidence type="ECO:0000256" key="2">
    <source>
        <dbReference type="ARBA" id="ARBA00022553"/>
    </source>
</evidence>
<reference evidence="9 10" key="1">
    <citation type="submission" date="2016-04" db="EMBL/GenBank/DDBJ databases">
        <title>Draft Genome Sequences of Staphylococcus capitis Strain H36, S. capitis Strain H65, S. cohnii Strain H62, S. hominis Strain H69, Mycobacterium iranicum Strain H39, Plantibacter sp. Strain H53, Pseudomonas oryzihabitans Strain H72, and Microbacterium sp. Strain H83, isolated from residential settings.</title>
        <authorList>
            <person name="Lymperopoulou D."/>
            <person name="Adams R.I."/>
            <person name="Lindow S."/>
            <person name="Coil D.A."/>
            <person name="Jospin G."/>
            <person name="Eisen J.A."/>
        </authorList>
    </citation>
    <scope>NUCLEOTIDE SEQUENCE [LARGE SCALE GENOMIC DNA]</scope>
    <source>
        <strain evidence="9 10">H39</strain>
    </source>
</reference>
<keyword evidence="2" id="KW-0597">Phosphoprotein</keyword>
<protein>
    <submittedName>
        <fullName evidence="9">Regulator</fullName>
    </submittedName>
</protein>
<dbReference type="Proteomes" id="UP000078396">
    <property type="component" value="Unassembled WGS sequence"/>
</dbReference>
<dbReference type="PROSITE" id="PS51755">
    <property type="entry name" value="OMPR_PHOB"/>
    <property type="match status" value="1"/>
</dbReference>
<dbReference type="AlphaFoldDB" id="A0A178LUG9"/>
<dbReference type="SUPFAM" id="SSF49879">
    <property type="entry name" value="SMAD/FHA domain"/>
    <property type="match status" value="1"/>
</dbReference>
<feature type="domain" description="FHA" evidence="7">
    <location>
        <begin position="302"/>
        <end position="351"/>
    </location>
</feature>
<dbReference type="SMART" id="SM01043">
    <property type="entry name" value="BTAD"/>
    <property type="match status" value="1"/>
</dbReference>
<dbReference type="SUPFAM" id="SSF48452">
    <property type="entry name" value="TPR-like"/>
    <property type="match status" value="1"/>
</dbReference>
<comment type="caution">
    <text evidence="9">The sequence shown here is derived from an EMBL/GenBank/DDBJ whole genome shotgun (WGS) entry which is preliminary data.</text>
</comment>
<evidence type="ECO:0000259" key="7">
    <source>
        <dbReference type="PROSITE" id="PS50006"/>
    </source>
</evidence>
<evidence type="ECO:0000313" key="9">
    <source>
        <dbReference type="EMBL" id="OAN37835.1"/>
    </source>
</evidence>
<keyword evidence="4 6" id="KW-0238">DNA-binding</keyword>
<dbReference type="InterPro" id="IPR011990">
    <property type="entry name" value="TPR-like_helical_dom_sf"/>
</dbReference>
<gene>
    <name evidence="9" type="ORF">A4X20_20935</name>
</gene>
<dbReference type="PROSITE" id="PS50006">
    <property type="entry name" value="FHA_DOMAIN"/>
    <property type="match status" value="1"/>
</dbReference>
<keyword evidence="5" id="KW-0804">Transcription</keyword>
<dbReference type="eggNOG" id="COG1716">
    <property type="taxonomic scope" value="Bacteria"/>
</dbReference>
<feature type="domain" description="OmpR/PhoB-type" evidence="8">
    <location>
        <begin position="1"/>
        <end position="100"/>
    </location>
</feature>
<evidence type="ECO:0000256" key="3">
    <source>
        <dbReference type="ARBA" id="ARBA00023015"/>
    </source>
</evidence>
<dbReference type="STRING" id="912594.AWC12_11110"/>
<dbReference type="Gene3D" id="2.60.200.20">
    <property type="match status" value="1"/>
</dbReference>
<dbReference type="PANTHER" id="PTHR35807:SF1">
    <property type="entry name" value="TRANSCRIPTIONAL REGULATOR REDD"/>
    <property type="match status" value="1"/>
</dbReference>
<dbReference type="InterPro" id="IPR005158">
    <property type="entry name" value="BTAD"/>
</dbReference>
<evidence type="ECO:0000256" key="6">
    <source>
        <dbReference type="PROSITE-ProRule" id="PRU01091"/>
    </source>
</evidence>
<organism evidence="9 10">
    <name type="scientific">Mycolicibacterium iranicum</name>
    <name type="common">Mycobacterium iranicum</name>
    <dbReference type="NCBI Taxonomy" id="912594"/>
    <lineage>
        <taxon>Bacteria</taxon>
        <taxon>Bacillati</taxon>
        <taxon>Actinomycetota</taxon>
        <taxon>Actinomycetes</taxon>
        <taxon>Mycobacteriales</taxon>
        <taxon>Mycobacteriaceae</taxon>
        <taxon>Mycolicibacterium</taxon>
    </lineage>
</organism>
<dbReference type="SMART" id="SM00862">
    <property type="entry name" value="Trans_reg_C"/>
    <property type="match status" value="1"/>
</dbReference>
<accession>A0A178LUG9</accession>
<name>A0A178LUG9_MYCIR</name>
<dbReference type="Pfam" id="PF00498">
    <property type="entry name" value="FHA"/>
    <property type="match status" value="1"/>
</dbReference>
<evidence type="ECO:0000313" key="10">
    <source>
        <dbReference type="Proteomes" id="UP000078396"/>
    </source>
</evidence>
<comment type="similarity">
    <text evidence="1">Belongs to the AfsR/DnrI/RedD regulatory family.</text>
</comment>
<dbReference type="InterPro" id="IPR001867">
    <property type="entry name" value="OmpR/PhoB-type_DNA-bd"/>
</dbReference>
<dbReference type="FunFam" id="1.10.10.10:FF:000528">
    <property type="entry name" value="Transcriptional regulatory protein EmbR"/>
    <property type="match status" value="1"/>
</dbReference>
<dbReference type="OrthoDB" id="4336084at2"/>
<proteinExistence type="inferred from homology"/>
<dbReference type="Gene3D" id="1.25.40.10">
    <property type="entry name" value="Tetratricopeptide repeat domain"/>
    <property type="match status" value="1"/>
</dbReference>
<dbReference type="RefSeq" id="WP_064282267.1">
    <property type="nucleotide sequence ID" value="NZ_LWCS01000024.1"/>
</dbReference>
<dbReference type="SMART" id="SM00240">
    <property type="entry name" value="FHA"/>
    <property type="match status" value="1"/>
</dbReference>
<evidence type="ECO:0000256" key="5">
    <source>
        <dbReference type="ARBA" id="ARBA00023163"/>
    </source>
</evidence>
<feature type="DNA-binding region" description="OmpR/PhoB-type" evidence="6">
    <location>
        <begin position="1"/>
        <end position="100"/>
    </location>
</feature>
<dbReference type="eggNOG" id="COG3629">
    <property type="taxonomic scope" value="Bacteria"/>
</dbReference>
<dbReference type="InterPro" id="IPR051677">
    <property type="entry name" value="AfsR-DnrI-RedD_regulator"/>
</dbReference>
<dbReference type="GO" id="GO:0000160">
    <property type="term" value="P:phosphorelay signal transduction system"/>
    <property type="evidence" value="ECO:0007669"/>
    <property type="project" value="InterPro"/>
</dbReference>
<dbReference type="InterPro" id="IPR008984">
    <property type="entry name" value="SMAD_FHA_dom_sf"/>
</dbReference>
<dbReference type="GO" id="GO:0006355">
    <property type="term" value="P:regulation of DNA-templated transcription"/>
    <property type="evidence" value="ECO:0007669"/>
    <property type="project" value="InterPro"/>
</dbReference>
<dbReference type="SUPFAM" id="SSF46894">
    <property type="entry name" value="C-terminal effector domain of the bipartite response regulators"/>
    <property type="match status" value="1"/>
</dbReference>
<dbReference type="InterPro" id="IPR036388">
    <property type="entry name" value="WH-like_DNA-bd_sf"/>
</dbReference>
<sequence>MAERALGFGVLGPLQMTVGGVEVPVGTPKLRAVLAMLVINRNRPVAVDSLIDAVWQESPPPGARASLHSYVSNLRKLVGSSGADPQTTLASAPPGYRLTLPDPQCDLGRYGAEKAAGVHAAAAGNFEEASAHLTAALAQWRGPVLEDLRGFTFAEQFATALQEDRLTAATARAEAELACGRAATITGELEALAAENPYREPLWAQLISAYYLGERQSEALAAYQRLKNALADELGIDPGPTLRALHDRILRQQPVDVKHAARQTAVGAKTVLDQRTMIDGGNSSAWLVDPAGHRHLLTSVATRIGRAPDNDIVVEDPKVSRTHAAIIDTGTGYAVTDLRSANGVELGDTRVQGSAPLTGGDRIRICGHVFTFELGGTPVP</sequence>
<dbReference type="CDD" id="cd00060">
    <property type="entry name" value="FHA"/>
    <property type="match status" value="1"/>
</dbReference>
<evidence type="ECO:0000256" key="4">
    <source>
        <dbReference type="ARBA" id="ARBA00023125"/>
    </source>
</evidence>
<dbReference type="InterPro" id="IPR016032">
    <property type="entry name" value="Sig_transdc_resp-reg_C-effctor"/>
</dbReference>
<dbReference type="InterPro" id="IPR000253">
    <property type="entry name" value="FHA_dom"/>
</dbReference>
<evidence type="ECO:0000256" key="1">
    <source>
        <dbReference type="ARBA" id="ARBA00005820"/>
    </source>
</evidence>
<dbReference type="PANTHER" id="PTHR35807">
    <property type="entry name" value="TRANSCRIPTIONAL REGULATOR REDD-RELATED"/>
    <property type="match status" value="1"/>
</dbReference>
<dbReference type="FunFam" id="1.25.40.10:FF:000222">
    <property type="entry name" value="SARP family transcriptional regulator"/>
    <property type="match status" value="1"/>
</dbReference>
<dbReference type="Pfam" id="PF00486">
    <property type="entry name" value="Trans_reg_C"/>
    <property type="match status" value="1"/>
</dbReference>